<dbReference type="CDD" id="cd00833">
    <property type="entry name" value="PKS"/>
    <property type="match status" value="1"/>
</dbReference>
<dbReference type="SMART" id="SM00823">
    <property type="entry name" value="PKS_PP"/>
    <property type="match status" value="1"/>
</dbReference>
<dbReference type="InterPro" id="IPR036291">
    <property type="entry name" value="NAD(P)-bd_dom_sf"/>
</dbReference>
<dbReference type="InterPro" id="IPR020806">
    <property type="entry name" value="PKS_PP-bd"/>
</dbReference>
<evidence type="ECO:0000256" key="2">
    <source>
        <dbReference type="ARBA" id="ARBA00022553"/>
    </source>
</evidence>
<gene>
    <name evidence="9" type="ORF">GJV26_11270</name>
</gene>
<dbReference type="GO" id="GO:0006633">
    <property type="term" value="P:fatty acid biosynthetic process"/>
    <property type="evidence" value="ECO:0007669"/>
    <property type="project" value="InterPro"/>
</dbReference>
<dbReference type="SMART" id="SM00825">
    <property type="entry name" value="PKS_KS"/>
    <property type="match status" value="1"/>
</dbReference>
<comment type="caution">
    <text evidence="9">The sequence shown here is derived from an EMBL/GenBank/DDBJ whole genome shotgun (WGS) entry which is preliminary data.</text>
</comment>
<evidence type="ECO:0000313" key="10">
    <source>
        <dbReference type="Proteomes" id="UP000431684"/>
    </source>
</evidence>
<dbReference type="SUPFAM" id="SSF51735">
    <property type="entry name" value="NAD(P)-binding Rossmann-fold domains"/>
    <property type="match status" value="2"/>
</dbReference>
<dbReference type="InterPro" id="IPR018201">
    <property type="entry name" value="Ketoacyl_synth_AS"/>
</dbReference>
<dbReference type="InterPro" id="IPR020841">
    <property type="entry name" value="PKS_Beta-ketoAc_synthase_dom"/>
</dbReference>
<feature type="active site" description="Proton acceptor; for dehydratase activity" evidence="4">
    <location>
        <position position="1457"/>
    </location>
</feature>
<dbReference type="InterPro" id="IPR016035">
    <property type="entry name" value="Acyl_Trfase/lysoPLipase"/>
</dbReference>
<dbReference type="SUPFAM" id="SSF53901">
    <property type="entry name" value="Thiolase-like"/>
    <property type="match status" value="1"/>
</dbReference>
<dbReference type="InterPro" id="IPR057326">
    <property type="entry name" value="KR_dom"/>
</dbReference>
<dbReference type="Gene3D" id="3.10.129.110">
    <property type="entry name" value="Polyketide synthase dehydratase"/>
    <property type="match status" value="1"/>
</dbReference>
<dbReference type="Pfam" id="PF02801">
    <property type="entry name" value="Ketoacyl-synt_C"/>
    <property type="match status" value="1"/>
</dbReference>
<dbReference type="Gene3D" id="3.40.366.10">
    <property type="entry name" value="Malonyl-Coenzyme A Acyl Carrier Protein, domain 2"/>
    <property type="match status" value="1"/>
</dbReference>
<dbReference type="OrthoDB" id="9778690at2"/>
<evidence type="ECO:0000256" key="3">
    <source>
        <dbReference type="ARBA" id="ARBA00022679"/>
    </source>
</evidence>
<dbReference type="SUPFAM" id="SSF47336">
    <property type="entry name" value="ACP-like"/>
    <property type="match status" value="1"/>
</dbReference>
<organism evidence="9 10">
    <name type="scientific">Pseudoduganella dura</name>
    <dbReference type="NCBI Taxonomy" id="321982"/>
    <lineage>
        <taxon>Bacteria</taxon>
        <taxon>Pseudomonadati</taxon>
        <taxon>Pseudomonadota</taxon>
        <taxon>Betaproteobacteria</taxon>
        <taxon>Burkholderiales</taxon>
        <taxon>Oxalobacteraceae</taxon>
        <taxon>Telluria group</taxon>
        <taxon>Pseudoduganella</taxon>
    </lineage>
</organism>
<dbReference type="Pfam" id="PF22621">
    <property type="entry name" value="CurL-like_PKS_C"/>
    <property type="match status" value="1"/>
</dbReference>
<dbReference type="Proteomes" id="UP000431684">
    <property type="component" value="Unassembled WGS sequence"/>
</dbReference>
<dbReference type="InterPro" id="IPR009081">
    <property type="entry name" value="PP-bd_ACP"/>
</dbReference>
<dbReference type="GO" id="GO:0004312">
    <property type="term" value="F:fatty acid synthase activity"/>
    <property type="evidence" value="ECO:0007669"/>
    <property type="project" value="TreeGrafter"/>
</dbReference>
<feature type="region of interest" description="Disordered" evidence="5">
    <location>
        <begin position="1"/>
        <end position="21"/>
    </location>
</feature>
<dbReference type="InterPro" id="IPR016039">
    <property type="entry name" value="Thiolase-like"/>
</dbReference>
<evidence type="ECO:0000313" key="9">
    <source>
        <dbReference type="EMBL" id="MUI13036.1"/>
    </source>
</evidence>
<accession>A0A6I3XBH6</accession>
<dbReference type="InterPro" id="IPR049900">
    <property type="entry name" value="PKS_mFAS_DH"/>
</dbReference>
<dbReference type="Gene3D" id="3.40.47.10">
    <property type="match status" value="1"/>
</dbReference>
<feature type="compositionally biased region" description="Low complexity" evidence="5">
    <location>
        <begin position="1"/>
        <end position="14"/>
    </location>
</feature>
<dbReference type="InterPro" id="IPR014043">
    <property type="entry name" value="Acyl_transferase_dom"/>
</dbReference>
<dbReference type="EMBL" id="WNWM01000002">
    <property type="protein sequence ID" value="MUI13036.1"/>
    <property type="molecule type" value="Genomic_DNA"/>
</dbReference>
<dbReference type="InterPro" id="IPR049551">
    <property type="entry name" value="PKS_DH_C"/>
</dbReference>
<dbReference type="SUPFAM" id="SSF55048">
    <property type="entry name" value="Probable ACP-binding domain of malonyl-CoA ACP transacylase"/>
    <property type="match status" value="1"/>
</dbReference>
<evidence type="ECO:0000259" key="7">
    <source>
        <dbReference type="PROSITE" id="PS52004"/>
    </source>
</evidence>
<protein>
    <submittedName>
        <fullName evidence="9">SDR family NAD(P)-dependent oxidoreductase</fullName>
    </submittedName>
</protein>
<dbReference type="Gene3D" id="3.30.70.3290">
    <property type="match status" value="1"/>
</dbReference>
<dbReference type="SMART" id="SM01294">
    <property type="entry name" value="PKS_PP_betabranch"/>
    <property type="match status" value="1"/>
</dbReference>
<dbReference type="InterPro" id="IPR013968">
    <property type="entry name" value="PKS_KR"/>
</dbReference>
<sequence>MSKPAMATPITTTTTPPPAPTARRAAAAATAASNDHTMTIFRGIQMKENQQYSGKIAIVGMSGRFPGAPDVEQFWNMLCESRSALKHYTPGEIRAGIDAHDYLTVPYVERQVGGGNWVGAGYHLPDVDKFDAGFFGYSPNEAELIDPQQRLFLEASWAAMEDAGYAPDGYHGVGAVFAGTGLSRYFLNNVYSNREVMCASDRDLIAGIGNEPDYLSNRVAYKLNLTGPSVTVQTACSTSLVAIHMACQALRAGECDLSLAGGSMATVPSGLGYQYTEGSMNSNDGRIRAFDADAKGTVFAEGGVGVIVLKRLEDAIADDDNIHAVIRGSAVTNDGSHKAGYTAPGIDGQVAAITRALKMAGTHPEEIGYIEAHGTGTALGDPIEITALTRAFRQHTAKNAYCAIGSVKTNVGHLAPAAGVAGVMKAAMAARTGIVPPSLHFEAPNPRIDFAASPFFVNDKLNEWRAAPGSKRVAAVSSFGIGGTNAHLILEEPPVTKPTMSGRKLRVFPLSAKTPGALGRAAGQLAHFLERHPQTDLDDVAFTLQEGRRAFDMRGAIAADGTAALVEGLKALAQEPGKVAALPAAKKLALLFTGQGAQYAGMARELHALFPAFRATFDTCCATLAKHVDTDLAALLLAEQGDEAANAKLRETRYAQPALFTVEYALASQLRAWQIEPAALLGHSLGEYVAATLAGVFALDDALRLVALRGRLMQAMPAGGMLSIGGGADVARAWLREEIELAAVNSPRASVVSGPLAAIDALAAELEAAGVGARKLQTSHAFHSAMMRPLAAEFRAAVAAAAPRAPAIPVVSNVTGTWLTAAEAGDPDYWVRHLLSPVLFQAGVETLVKDGFGFLVEAGPAGVLSTFVRHLTGAGAAAGAKPAAVAVPLMRHPQDAMAGDRFLLQGLGNLWAAGHALDYAAVDAGNLGRRISLPTYPFARERHWMEPPAAPDGMQGDGNLRRGADLGEWFHAASWRRQPWLEAVPALAGRRVLLLAHDDAQGNALAAALRGTGATVACAEPGPAFGVTDLDAYWVRPAVAADWEQLAAHAGQPDVIVHAWLLPAHGGDTPANGAATMEQGFHTLLALAQAFGNGATARLPLLSVVSELFDVQPGEAVDAVKATLLGAHLSIGHECRALFGRVLDAGTAGDVPQLVLDELARLDAEPHAPAGPGEQFVAARHGARWLAHVETMTVPEPAVPAALAADGTYIVTGGLGGLGLEFAEVLVERGARNLVLVGRSGMPPQDGWNAWLAAHPDDAAGAARIRRLQRMAARGVRVVTERCDIASAADVRAMVARVVAALPPVCGVVHAAGIAGAGVMALKTREQADAVLAPKVLGALALEESLAGQPLDFFVAVSSLFGTIGGVGQADYAAANAFLDAFARSRSARGRRTLSLAYGGWREVGMAVAMGHTASAPDLPAGRALGHPYLFGRTEESGAVRFTAHLRAQDHWALQDHRINGIPVMPGTALIEMVRAAWRETAGADGACTLSDVFFYRPLFVPADRLVTVEVVLQPAGNGHAGGYAIEVREGDAPVLSAVVAGGADAAPAADLATIAEECRDEVLEFPGGAAAMVGEGFLDLGRHWQVVRRIRLGGRQLLGELALPDGVADDAALGLHPALLDMATGPITGHLLARLDLGLEDEYLPFTYGALKVHGRLGERLYSHVQYRGMSADRDVLRFDIALYAPDGTPLAEVADFQLRRVPAGALDARPAAAPAVDDGSISPQEGRALFARALALKGGGHWILNPHPVDALLRRMRAARLAEAAKAGEQKARIVREDVCVAPPTNAIEEVLVAVIEGALGITPVGIHDNFFDLGIDSVIGIQVVSHARKHGVLLKPNQLFEHQTVAELAAVAAAADAAAASSPSPATPAVPAESVAADTAHDLEAVLDALAD</sequence>
<keyword evidence="2" id="KW-0597">Phosphoprotein</keyword>
<dbReference type="Gene3D" id="1.10.1200.10">
    <property type="entry name" value="ACP-like"/>
    <property type="match status" value="1"/>
</dbReference>
<dbReference type="Pfam" id="PF00698">
    <property type="entry name" value="Acyl_transf_1"/>
    <property type="match status" value="1"/>
</dbReference>
<dbReference type="SMART" id="SM00826">
    <property type="entry name" value="PKS_DH"/>
    <property type="match status" value="1"/>
</dbReference>
<evidence type="ECO:0000259" key="8">
    <source>
        <dbReference type="PROSITE" id="PS52019"/>
    </source>
</evidence>
<dbReference type="SMART" id="SM00822">
    <property type="entry name" value="PKS_KR"/>
    <property type="match status" value="1"/>
</dbReference>
<dbReference type="PROSITE" id="PS00012">
    <property type="entry name" value="PHOSPHOPANTETHEINE"/>
    <property type="match status" value="1"/>
</dbReference>
<reference evidence="9 10" key="1">
    <citation type="submission" date="2019-11" db="EMBL/GenBank/DDBJ databases">
        <title>Draft Genome Sequences of Six Type Strains of the Genus Massilia.</title>
        <authorList>
            <person name="Miess H."/>
            <person name="Frediansyah A."/>
            <person name="Goeker M."/>
            <person name="Gross H."/>
        </authorList>
    </citation>
    <scope>NUCLEOTIDE SEQUENCE [LARGE SCALE GENOMIC DNA]</scope>
    <source>
        <strain evidence="9 10">DSM 17513</strain>
    </source>
</reference>
<name>A0A6I3XBH6_9BURK</name>
<dbReference type="Pfam" id="PF14765">
    <property type="entry name" value="PS-DH"/>
    <property type="match status" value="1"/>
</dbReference>
<dbReference type="GO" id="GO:0004315">
    <property type="term" value="F:3-oxoacyl-[acyl-carrier-protein] synthase activity"/>
    <property type="evidence" value="ECO:0007669"/>
    <property type="project" value="InterPro"/>
</dbReference>
<feature type="domain" description="PKS/mFAS DH" evidence="8">
    <location>
        <begin position="1427"/>
        <end position="1709"/>
    </location>
</feature>
<dbReference type="InterPro" id="IPR042104">
    <property type="entry name" value="PKS_dehydratase_sf"/>
</dbReference>
<feature type="domain" description="Carrier" evidence="6">
    <location>
        <begin position="1785"/>
        <end position="1859"/>
    </location>
</feature>
<evidence type="ECO:0000259" key="6">
    <source>
        <dbReference type="PROSITE" id="PS50075"/>
    </source>
</evidence>
<dbReference type="PROSITE" id="PS00606">
    <property type="entry name" value="KS3_1"/>
    <property type="match status" value="1"/>
</dbReference>
<dbReference type="InterPro" id="IPR014031">
    <property type="entry name" value="Ketoacyl_synth_C"/>
</dbReference>
<proteinExistence type="predicted"/>
<dbReference type="PROSITE" id="PS52019">
    <property type="entry name" value="PKS_MFAS_DH"/>
    <property type="match status" value="1"/>
</dbReference>
<feature type="active site" description="Proton donor; for dehydratase activity" evidence="4">
    <location>
        <position position="1622"/>
    </location>
</feature>
<evidence type="ECO:0000256" key="4">
    <source>
        <dbReference type="PROSITE-ProRule" id="PRU01363"/>
    </source>
</evidence>
<dbReference type="SUPFAM" id="SSF52151">
    <property type="entry name" value="FabD/lysophospholipase-like"/>
    <property type="match status" value="1"/>
</dbReference>
<dbReference type="GO" id="GO:0031177">
    <property type="term" value="F:phosphopantetheine binding"/>
    <property type="evidence" value="ECO:0007669"/>
    <property type="project" value="InterPro"/>
</dbReference>
<feature type="region of interest" description="N-terminal hotdog fold" evidence="4">
    <location>
        <begin position="1427"/>
        <end position="1546"/>
    </location>
</feature>
<dbReference type="Pfam" id="PF00550">
    <property type="entry name" value="PP-binding"/>
    <property type="match status" value="1"/>
</dbReference>
<evidence type="ECO:0000256" key="5">
    <source>
        <dbReference type="SAM" id="MobiDB-lite"/>
    </source>
</evidence>
<dbReference type="InterPro" id="IPR001227">
    <property type="entry name" value="Ac_transferase_dom_sf"/>
</dbReference>
<dbReference type="Pfam" id="PF08659">
    <property type="entry name" value="KR"/>
    <property type="match status" value="1"/>
</dbReference>
<evidence type="ECO:0000256" key="1">
    <source>
        <dbReference type="ARBA" id="ARBA00022450"/>
    </source>
</evidence>
<dbReference type="InterPro" id="IPR050091">
    <property type="entry name" value="PKS_NRPS_Biosynth_Enz"/>
</dbReference>
<dbReference type="InterPro" id="IPR049552">
    <property type="entry name" value="PKS_DH_N"/>
</dbReference>
<dbReference type="InterPro" id="IPR014030">
    <property type="entry name" value="Ketoacyl_synth_N"/>
</dbReference>
<dbReference type="InterPro" id="IPR036736">
    <property type="entry name" value="ACP-like_sf"/>
</dbReference>
<feature type="domain" description="Ketosynthase family 3 (KS3)" evidence="7">
    <location>
        <begin position="53"/>
        <end position="492"/>
    </location>
</feature>
<dbReference type="InterPro" id="IPR016036">
    <property type="entry name" value="Malonyl_transacylase_ACP-bd"/>
</dbReference>
<dbReference type="Gene3D" id="3.40.50.720">
    <property type="entry name" value="NAD(P)-binding Rossmann-like Domain"/>
    <property type="match status" value="1"/>
</dbReference>
<dbReference type="InterPro" id="IPR020807">
    <property type="entry name" value="PKS_DH"/>
</dbReference>
<dbReference type="PANTHER" id="PTHR43775">
    <property type="entry name" value="FATTY ACID SYNTHASE"/>
    <property type="match status" value="1"/>
</dbReference>
<dbReference type="SMART" id="SM00827">
    <property type="entry name" value="PKS_AT"/>
    <property type="match status" value="1"/>
</dbReference>
<dbReference type="Pfam" id="PF00109">
    <property type="entry name" value="ketoacyl-synt"/>
    <property type="match status" value="1"/>
</dbReference>
<dbReference type="InterPro" id="IPR006162">
    <property type="entry name" value="Ppantetheine_attach_site"/>
</dbReference>
<dbReference type="PROSITE" id="PS50075">
    <property type="entry name" value="CARRIER"/>
    <property type="match status" value="1"/>
</dbReference>
<dbReference type="Pfam" id="PF21089">
    <property type="entry name" value="PKS_DH_N"/>
    <property type="match status" value="1"/>
</dbReference>
<dbReference type="PANTHER" id="PTHR43775:SF51">
    <property type="entry name" value="INACTIVE PHENOLPHTHIOCEROL SYNTHESIS POLYKETIDE SYNTHASE TYPE I PKS1-RELATED"/>
    <property type="match status" value="1"/>
</dbReference>
<keyword evidence="3" id="KW-0808">Transferase</keyword>
<dbReference type="PROSITE" id="PS52004">
    <property type="entry name" value="KS3_2"/>
    <property type="match status" value="1"/>
</dbReference>
<keyword evidence="1" id="KW-0596">Phosphopantetheine</keyword>
<feature type="region of interest" description="C-terminal hotdog fold" evidence="4">
    <location>
        <begin position="1560"/>
        <end position="1709"/>
    </location>
</feature>
<keyword evidence="10" id="KW-1185">Reference proteome</keyword>